<evidence type="ECO:0000313" key="2">
    <source>
        <dbReference type="EMBL" id="KAF4652332.1"/>
    </source>
</evidence>
<feature type="region of interest" description="Disordered" evidence="1">
    <location>
        <begin position="85"/>
        <end position="149"/>
    </location>
</feature>
<reference evidence="2 3" key="1">
    <citation type="submission" date="2020-04" db="EMBL/GenBank/DDBJ databases">
        <title>Perkinsus chesapeaki whole genome sequence.</title>
        <authorList>
            <person name="Bogema D.R."/>
        </authorList>
    </citation>
    <scope>NUCLEOTIDE SEQUENCE [LARGE SCALE GENOMIC DNA]</scope>
    <source>
        <strain evidence="2">ATCC PRA-425</strain>
    </source>
</reference>
<dbReference type="Proteomes" id="UP000591131">
    <property type="component" value="Unassembled WGS sequence"/>
</dbReference>
<evidence type="ECO:0000313" key="3">
    <source>
        <dbReference type="Proteomes" id="UP000591131"/>
    </source>
</evidence>
<gene>
    <name evidence="2" type="ORF">FOL47_011142</name>
</gene>
<sequence length="149" mass="17165">MARCGHSNFLIEAVPWTQDQYWRECIGREQWQHYYHPLNTRVERPTYEGLNTTSVDFLAKPWLILGKLHTSPAGKQCFYLTEKSASPFESRPPPTEREPKGLPPSSRRSRSTVGSRSHRSFSSSDRSARLLSKSVSQPDIPSFQRIMNK</sequence>
<dbReference type="AlphaFoldDB" id="A0A7J6KZJ6"/>
<comment type="caution">
    <text evidence="2">The sequence shown here is derived from an EMBL/GenBank/DDBJ whole genome shotgun (WGS) entry which is preliminary data.</text>
</comment>
<proteinExistence type="predicted"/>
<dbReference type="EMBL" id="JAAPAO010000937">
    <property type="protein sequence ID" value="KAF4652332.1"/>
    <property type="molecule type" value="Genomic_DNA"/>
</dbReference>
<organism evidence="2 3">
    <name type="scientific">Perkinsus chesapeaki</name>
    <name type="common">Clam parasite</name>
    <name type="synonym">Perkinsus andrewsi</name>
    <dbReference type="NCBI Taxonomy" id="330153"/>
    <lineage>
        <taxon>Eukaryota</taxon>
        <taxon>Sar</taxon>
        <taxon>Alveolata</taxon>
        <taxon>Perkinsozoa</taxon>
        <taxon>Perkinsea</taxon>
        <taxon>Perkinsida</taxon>
        <taxon>Perkinsidae</taxon>
        <taxon>Perkinsus</taxon>
    </lineage>
</organism>
<feature type="compositionally biased region" description="Low complexity" evidence="1">
    <location>
        <begin position="111"/>
        <end position="134"/>
    </location>
</feature>
<keyword evidence="3" id="KW-1185">Reference proteome</keyword>
<dbReference type="OrthoDB" id="10301780at2759"/>
<name>A0A7J6KZJ6_PERCH</name>
<protein>
    <submittedName>
        <fullName evidence="2">Uncharacterized protein</fullName>
    </submittedName>
</protein>
<evidence type="ECO:0000256" key="1">
    <source>
        <dbReference type="SAM" id="MobiDB-lite"/>
    </source>
</evidence>
<feature type="compositionally biased region" description="Polar residues" evidence="1">
    <location>
        <begin position="135"/>
        <end position="149"/>
    </location>
</feature>
<accession>A0A7J6KZJ6</accession>